<feature type="binding site" evidence="12">
    <location>
        <position position="453"/>
    </location>
    <ligand>
        <name>Zn(2+)</name>
        <dbReference type="ChEBI" id="CHEBI:29105"/>
        <label>2</label>
    </ligand>
</feature>
<keyword evidence="15" id="KW-1185">Reference proteome</keyword>
<dbReference type="OrthoDB" id="9759544at2"/>
<evidence type="ECO:0000259" key="13">
    <source>
        <dbReference type="PROSITE" id="PS51192"/>
    </source>
</evidence>
<dbReference type="HAMAP" id="MF_00983">
    <property type="entry name" value="PriA"/>
    <property type="match status" value="1"/>
</dbReference>
<keyword evidence="3 12" id="KW-0479">Metal-binding</keyword>
<keyword evidence="9 12" id="KW-0238">DNA-binding</keyword>
<dbReference type="FunFam" id="3.40.50.300:FF:000489">
    <property type="entry name" value="Primosome assembly protein PriA"/>
    <property type="match status" value="1"/>
</dbReference>
<feature type="binding site" evidence="12">
    <location>
        <position position="481"/>
    </location>
    <ligand>
        <name>Zn(2+)</name>
        <dbReference type="ChEBI" id="CHEBI:29105"/>
        <label>1</label>
    </ligand>
</feature>
<keyword evidence="10 12" id="KW-0413">Isomerase</keyword>
<comment type="subunit">
    <text evidence="12">Component of the replication restart primosome.</text>
</comment>
<keyword evidence="6 12" id="KW-0347">Helicase</keyword>
<dbReference type="Pfam" id="PF00270">
    <property type="entry name" value="DEAD"/>
    <property type="match status" value="1"/>
</dbReference>
<dbReference type="GO" id="GO:0006270">
    <property type="term" value="P:DNA replication initiation"/>
    <property type="evidence" value="ECO:0007669"/>
    <property type="project" value="TreeGrafter"/>
</dbReference>
<evidence type="ECO:0000256" key="5">
    <source>
        <dbReference type="ARBA" id="ARBA00022801"/>
    </source>
</evidence>
<evidence type="ECO:0000256" key="8">
    <source>
        <dbReference type="ARBA" id="ARBA00022840"/>
    </source>
</evidence>
<protein>
    <recommendedName>
        <fullName evidence="12">Replication restart protein PriA</fullName>
    </recommendedName>
    <alternativeName>
        <fullName evidence="12">ATP-dependent DNA helicase PriA</fullName>
        <ecNumber evidence="12">5.6.2.4</ecNumber>
    </alternativeName>
    <alternativeName>
        <fullName evidence="12">DNA 3'-5' helicase PriA</fullName>
    </alternativeName>
</protein>
<keyword evidence="4 12" id="KW-0547">Nucleotide-binding</keyword>
<evidence type="ECO:0000256" key="10">
    <source>
        <dbReference type="ARBA" id="ARBA00023235"/>
    </source>
</evidence>
<evidence type="ECO:0000256" key="11">
    <source>
        <dbReference type="ARBA" id="ARBA00048988"/>
    </source>
</evidence>
<dbReference type="GO" id="GO:0008270">
    <property type="term" value="F:zinc ion binding"/>
    <property type="evidence" value="ECO:0007669"/>
    <property type="project" value="UniProtKB-UniRule"/>
</dbReference>
<feature type="binding site" evidence="12">
    <location>
        <position position="484"/>
    </location>
    <ligand>
        <name>Zn(2+)</name>
        <dbReference type="ChEBI" id="CHEBI:29105"/>
        <label>1</label>
    </ligand>
</feature>
<dbReference type="NCBIfam" id="NF004070">
    <property type="entry name" value="PRK05580.2-2"/>
    <property type="match status" value="1"/>
</dbReference>
<sequence>MSYPAAPAPDFAPGAPVAVLTAEPIGHVLDYRAPETGCGPGDLLVVPLGPRKVLGVVWGPGTGQVAPDRLRAALARLDLPPLRAELRAFLERAAEYTLTPLPMMLRLATRAPGLIEGPGARRVLRPGGVTPVRMTPARARVLDVLDEHGGAGLHPGELARLAGVSPGVLKGLVDQGALIEAEAPRDLPYPRLDPALSGKDLAPDQAAAAADLCARIGSGFGATLLKGVTGSGKTEVYLEAVARCLARGQQALVLLPEIALSAEFLARVEARFGARPGEWHSGVPQGERRRLWKMAALGEVGLVVGARSALFLPFRDLGLIVVDEEHDGSYKQDEGVIYNARDMAVLRASLAGAQVVLASATPSLETWVNAQAGKYHRLDLAARFGASELPQMGVIDLRAQKMEPGRWISPRLAAEVDQRLAAGEQAMLFLNRRGYAPVTICRACGHQIGCDHCDARMVEHRFLNRLVCHQCGETKPIPTTCPSCGVEGRLAPVGPGVERLAEEVAARFPAARLSVLSSDLFGSARALKEAIGAIAEGGADIVIGTQIVAKGHNFPKLTLVGVIDADLGLQGSDLRAAERTFQLMRQVAGRAGRAERPGQALMQTCQPEHPVIRAILGNDDEGFWAAEAEARRAAGMPPFGRLAGIILSGPAPEPLFDLGADLARRDGPLRAVGAQVFGPAPAPIARLRGRHRVRMLVKAPRGAALQPALRAWLAQARLPGAIRLAVDIDPQSFL</sequence>
<evidence type="ECO:0000256" key="2">
    <source>
        <dbReference type="ARBA" id="ARBA00022705"/>
    </source>
</evidence>
<dbReference type="InterPro" id="IPR011545">
    <property type="entry name" value="DEAD/DEAH_box_helicase_dom"/>
</dbReference>
<proteinExistence type="inferred from homology"/>
<dbReference type="InterPro" id="IPR041236">
    <property type="entry name" value="PriA_C"/>
</dbReference>
<dbReference type="InterPro" id="IPR042115">
    <property type="entry name" value="PriA_3primeBD_sf"/>
</dbReference>
<comment type="similarity">
    <text evidence="12">Belongs to the helicase family. PriA subfamily.</text>
</comment>
<evidence type="ECO:0000256" key="12">
    <source>
        <dbReference type="HAMAP-Rule" id="MF_00983"/>
    </source>
</evidence>
<feature type="binding site" evidence="12">
    <location>
        <position position="450"/>
    </location>
    <ligand>
        <name>Zn(2+)</name>
        <dbReference type="ChEBI" id="CHEBI:29105"/>
        <label>2</label>
    </ligand>
</feature>
<feature type="binding site" evidence="12">
    <location>
        <position position="471"/>
    </location>
    <ligand>
        <name>Zn(2+)</name>
        <dbReference type="ChEBI" id="CHEBI:29105"/>
        <label>2</label>
    </ligand>
</feature>
<comment type="cofactor">
    <cofactor evidence="12">
        <name>Zn(2+)</name>
        <dbReference type="ChEBI" id="CHEBI:29105"/>
    </cofactor>
    <text evidence="12">Binds 2 zinc ions per subunit.</text>
</comment>
<dbReference type="GO" id="GO:0043138">
    <property type="term" value="F:3'-5' DNA helicase activity"/>
    <property type="evidence" value="ECO:0007669"/>
    <property type="project" value="UniProtKB-EC"/>
</dbReference>
<dbReference type="Pfam" id="PF18074">
    <property type="entry name" value="PriA_C"/>
    <property type="match status" value="1"/>
</dbReference>
<dbReference type="PANTHER" id="PTHR30580:SF0">
    <property type="entry name" value="PRIMOSOMAL PROTEIN N"/>
    <property type="match status" value="1"/>
</dbReference>
<dbReference type="GO" id="GO:0006302">
    <property type="term" value="P:double-strand break repair"/>
    <property type="evidence" value="ECO:0007669"/>
    <property type="project" value="InterPro"/>
</dbReference>
<evidence type="ECO:0000256" key="1">
    <source>
        <dbReference type="ARBA" id="ARBA00022515"/>
    </source>
</evidence>
<feature type="binding site" evidence="12">
    <location>
        <position position="468"/>
    </location>
    <ligand>
        <name>Zn(2+)</name>
        <dbReference type="ChEBI" id="CHEBI:29105"/>
        <label>2</label>
    </ligand>
</feature>
<evidence type="ECO:0000256" key="4">
    <source>
        <dbReference type="ARBA" id="ARBA00022741"/>
    </source>
</evidence>
<dbReference type="GO" id="GO:0003677">
    <property type="term" value="F:DNA binding"/>
    <property type="evidence" value="ECO:0007669"/>
    <property type="project" value="UniProtKB-UniRule"/>
</dbReference>
<dbReference type="InterPro" id="IPR014001">
    <property type="entry name" value="Helicase_ATP-bd"/>
</dbReference>
<evidence type="ECO:0000313" key="14">
    <source>
        <dbReference type="EMBL" id="SIS66559.1"/>
    </source>
</evidence>
<accession>A0A1N7KY61</accession>
<keyword evidence="2 12" id="KW-0235">DNA replication</keyword>
<dbReference type="InterPro" id="IPR027417">
    <property type="entry name" value="P-loop_NTPase"/>
</dbReference>
<dbReference type="STRING" id="407234.SAMN05421795_102306"/>
<feature type="binding site" evidence="12">
    <location>
        <position position="444"/>
    </location>
    <ligand>
        <name>Zn(2+)</name>
        <dbReference type="ChEBI" id="CHEBI:29105"/>
        <label>1</label>
    </ligand>
</feature>
<organism evidence="14 15">
    <name type="scientific">Phaeovulum vinaykumarii</name>
    <dbReference type="NCBI Taxonomy" id="407234"/>
    <lineage>
        <taxon>Bacteria</taxon>
        <taxon>Pseudomonadati</taxon>
        <taxon>Pseudomonadota</taxon>
        <taxon>Alphaproteobacteria</taxon>
        <taxon>Rhodobacterales</taxon>
        <taxon>Paracoccaceae</taxon>
        <taxon>Phaeovulum</taxon>
    </lineage>
</organism>
<evidence type="ECO:0000313" key="15">
    <source>
        <dbReference type="Proteomes" id="UP000186098"/>
    </source>
</evidence>
<dbReference type="PANTHER" id="PTHR30580">
    <property type="entry name" value="PRIMOSOMAL PROTEIN N"/>
    <property type="match status" value="1"/>
</dbReference>
<dbReference type="SMART" id="SM00490">
    <property type="entry name" value="HELICc"/>
    <property type="match status" value="1"/>
</dbReference>
<reference evidence="15" key="1">
    <citation type="submission" date="2017-01" db="EMBL/GenBank/DDBJ databases">
        <authorList>
            <person name="Varghese N."/>
            <person name="Submissions S."/>
        </authorList>
    </citation>
    <scope>NUCLEOTIDE SEQUENCE [LARGE SCALE GENOMIC DNA]</scope>
    <source>
        <strain evidence="15">DSM 18714</strain>
    </source>
</reference>
<dbReference type="InterPro" id="IPR040498">
    <property type="entry name" value="PriA_CRR"/>
</dbReference>
<keyword evidence="1 12" id="KW-0639">Primosome</keyword>
<keyword evidence="7 12" id="KW-0862">Zinc</keyword>
<comment type="catalytic activity">
    <reaction evidence="11 12">
        <text>ATP + H2O = ADP + phosphate + H(+)</text>
        <dbReference type="Rhea" id="RHEA:13065"/>
        <dbReference type="ChEBI" id="CHEBI:15377"/>
        <dbReference type="ChEBI" id="CHEBI:15378"/>
        <dbReference type="ChEBI" id="CHEBI:30616"/>
        <dbReference type="ChEBI" id="CHEBI:43474"/>
        <dbReference type="ChEBI" id="CHEBI:456216"/>
        <dbReference type="EC" id="5.6.2.4"/>
    </reaction>
</comment>
<comment type="function">
    <text evidence="12">Initiates the restart of stalled replication forks, which reloads the replicative helicase on sites other than the origin of replication. Recognizes and binds to abandoned replication forks and remodels them to uncover a helicase loading site. Promotes assembly of the primosome at these replication forks.</text>
</comment>
<evidence type="ECO:0000256" key="7">
    <source>
        <dbReference type="ARBA" id="ARBA00022833"/>
    </source>
</evidence>
<comment type="catalytic activity">
    <reaction evidence="12">
        <text>Couples ATP hydrolysis with the unwinding of duplex DNA by translocating in the 3'-5' direction.</text>
        <dbReference type="EC" id="5.6.2.4"/>
    </reaction>
</comment>
<feature type="domain" description="Helicase ATP-binding" evidence="13">
    <location>
        <begin position="214"/>
        <end position="380"/>
    </location>
</feature>
<dbReference type="GO" id="GO:0005524">
    <property type="term" value="F:ATP binding"/>
    <property type="evidence" value="ECO:0007669"/>
    <property type="project" value="UniProtKB-UniRule"/>
</dbReference>
<dbReference type="Gene3D" id="3.40.50.300">
    <property type="entry name" value="P-loop containing nucleotide triphosphate hydrolases"/>
    <property type="match status" value="2"/>
</dbReference>
<dbReference type="AlphaFoldDB" id="A0A1N7KY61"/>
<dbReference type="EMBL" id="FTOM01000002">
    <property type="protein sequence ID" value="SIS66559.1"/>
    <property type="molecule type" value="Genomic_DNA"/>
</dbReference>
<dbReference type="Pfam" id="PF18319">
    <property type="entry name" value="Zn_ribbon_PriA"/>
    <property type="match status" value="1"/>
</dbReference>
<dbReference type="GO" id="GO:0006269">
    <property type="term" value="P:DNA replication, synthesis of primer"/>
    <property type="evidence" value="ECO:0007669"/>
    <property type="project" value="UniProtKB-KW"/>
</dbReference>
<dbReference type="Gene3D" id="3.40.1440.60">
    <property type="entry name" value="PriA, 3(prime) DNA-binding domain"/>
    <property type="match status" value="1"/>
</dbReference>
<dbReference type="RefSeq" id="WP_076364009.1">
    <property type="nucleotide sequence ID" value="NZ_FTOM01000002.1"/>
</dbReference>
<keyword evidence="5 12" id="KW-0378">Hydrolase</keyword>
<dbReference type="SMART" id="SM00487">
    <property type="entry name" value="DEXDc"/>
    <property type="match status" value="1"/>
</dbReference>
<dbReference type="SUPFAM" id="SSF52540">
    <property type="entry name" value="P-loop containing nucleoside triphosphate hydrolases"/>
    <property type="match status" value="2"/>
</dbReference>
<name>A0A1N7KY61_9RHOB</name>
<evidence type="ECO:0000256" key="3">
    <source>
        <dbReference type="ARBA" id="ARBA00022723"/>
    </source>
</evidence>
<gene>
    <name evidence="12" type="primary">priA</name>
    <name evidence="14" type="ORF">SAMN05421795_102306</name>
</gene>
<evidence type="ECO:0000256" key="6">
    <source>
        <dbReference type="ARBA" id="ARBA00022806"/>
    </source>
</evidence>
<dbReference type="GO" id="GO:0016887">
    <property type="term" value="F:ATP hydrolysis activity"/>
    <property type="evidence" value="ECO:0007669"/>
    <property type="project" value="RHEA"/>
</dbReference>
<dbReference type="NCBIfam" id="TIGR00595">
    <property type="entry name" value="priA"/>
    <property type="match status" value="1"/>
</dbReference>
<dbReference type="GO" id="GO:1990077">
    <property type="term" value="C:primosome complex"/>
    <property type="evidence" value="ECO:0007669"/>
    <property type="project" value="UniProtKB-UniRule"/>
</dbReference>
<evidence type="ECO:0000256" key="9">
    <source>
        <dbReference type="ARBA" id="ARBA00023125"/>
    </source>
</evidence>
<dbReference type="Pfam" id="PF17764">
    <property type="entry name" value="PriA_3primeBD"/>
    <property type="match status" value="1"/>
</dbReference>
<dbReference type="InterPro" id="IPR001650">
    <property type="entry name" value="Helicase_C-like"/>
</dbReference>
<dbReference type="CDD" id="cd17929">
    <property type="entry name" value="DEXHc_priA"/>
    <property type="match status" value="1"/>
</dbReference>
<keyword evidence="8 12" id="KW-0067">ATP-binding</keyword>
<dbReference type="InterPro" id="IPR005259">
    <property type="entry name" value="PriA"/>
</dbReference>
<dbReference type="InterPro" id="IPR041222">
    <property type="entry name" value="PriA_3primeBD"/>
</dbReference>
<dbReference type="PROSITE" id="PS51192">
    <property type="entry name" value="HELICASE_ATP_BIND_1"/>
    <property type="match status" value="1"/>
</dbReference>
<dbReference type="Proteomes" id="UP000186098">
    <property type="component" value="Unassembled WGS sequence"/>
</dbReference>
<dbReference type="EC" id="5.6.2.4" evidence="12"/>
<feature type="binding site" evidence="12">
    <location>
        <position position="441"/>
    </location>
    <ligand>
        <name>Zn(2+)</name>
        <dbReference type="ChEBI" id="CHEBI:29105"/>
        <label>1</label>
    </ligand>
</feature>
<dbReference type="GO" id="GO:0006310">
    <property type="term" value="P:DNA recombination"/>
    <property type="evidence" value="ECO:0007669"/>
    <property type="project" value="InterPro"/>
</dbReference>